<name>A0A1X7SE75_AMPQE</name>
<sequence length="48" mass="5373">LVVYSVCTCIMMKPTLSPVKGLITLSCSKLKTPFLSYYRLILSTITMN</sequence>
<protein>
    <submittedName>
        <fullName evidence="1">Uncharacterized protein</fullName>
    </submittedName>
</protein>
<organism evidence="1">
    <name type="scientific">Amphimedon queenslandica</name>
    <name type="common">Sponge</name>
    <dbReference type="NCBI Taxonomy" id="400682"/>
    <lineage>
        <taxon>Eukaryota</taxon>
        <taxon>Metazoa</taxon>
        <taxon>Porifera</taxon>
        <taxon>Demospongiae</taxon>
        <taxon>Heteroscleromorpha</taxon>
        <taxon>Haplosclerida</taxon>
        <taxon>Niphatidae</taxon>
        <taxon>Amphimedon</taxon>
    </lineage>
</organism>
<accession>A0A1X7SE75</accession>
<evidence type="ECO:0000313" key="1">
    <source>
        <dbReference type="EnsemblMetazoa" id="Aqu2.1.00355_001"/>
    </source>
</evidence>
<reference evidence="1" key="1">
    <citation type="submission" date="2017-05" db="UniProtKB">
        <authorList>
            <consortium name="EnsemblMetazoa"/>
        </authorList>
    </citation>
    <scope>IDENTIFICATION</scope>
</reference>
<dbReference type="AlphaFoldDB" id="A0A1X7SE75"/>
<proteinExistence type="predicted"/>
<dbReference type="EnsemblMetazoa" id="Aqu2.1.00355_001">
    <property type="protein sequence ID" value="Aqu2.1.00355_001"/>
    <property type="gene ID" value="Aqu2.1.00355"/>
</dbReference>
<dbReference type="InParanoid" id="A0A1X7SE75"/>